<dbReference type="GO" id="GO:0006457">
    <property type="term" value="P:protein folding"/>
    <property type="evidence" value="ECO:0007669"/>
    <property type="project" value="InterPro"/>
</dbReference>
<evidence type="ECO:0000256" key="1">
    <source>
        <dbReference type="ARBA" id="ARBA00002388"/>
    </source>
</evidence>
<keyword evidence="3 5" id="KW-0697">Rotamase</keyword>
<evidence type="ECO:0000313" key="7">
    <source>
        <dbReference type="EMBL" id="PPK87945.1"/>
    </source>
</evidence>
<comment type="function">
    <text evidence="1 5">PPIases accelerate the folding of proteins. It catalyzes the cis-trans isomerization of proline imidic peptide bonds in oligopeptides.</text>
</comment>
<dbReference type="EC" id="5.2.1.8" evidence="5"/>
<dbReference type="Gene3D" id="2.40.100.10">
    <property type="entry name" value="Cyclophilin-like"/>
    <property type="match status" value="1"/>
</dbReference>
<evidence type="ECO:0000259" key="6">
    <source>
        <dbReference type="PROSITE" id="PS50072"/>
    </source>
</evidence>
<protein>
    <recommendedName>
        <fullName evidence="5">Peptidyl-prolyl cis-trans isomerase</fullName>
        <shortName evidence="5">PPIase</shortName>
        <ecNumber evidence="5">5.2.1.8</ecNumber>
    </recommendedName>
</protein>
<comment type="catalytic activity">
    <reaction evidence="5">
        <text>[protein]-peptidylproline (omega=180) = [protein]-peptidylproline (omega=0)</text>
        <dbReference type="Rhea" id="RHEA:16237"/>
        <dbReference type="Rhea" id="RHEA-COMP:10747"/>
        <dbReference type="Rhea" id="RHEA-COMP:10748"/>
        <dbReference type="ChEBI" id="CHEBI:83833"/>
        <dbReference type="ChEBI" id="CHEBI:83834"/>
        <dbReference type="EC" id="5.2.1.8"/>
    </reaction>
</comment>
<dbReference type="AlphaFoldDB" id="A0A2S6I8X9"/>
<keyword evidence="5" id="KW-0732">Signal</keyword>
<feature type="chain" id="PRO_5015373894" description="Peptidyl-prolyl cis-trans isomerase" evidence="5">
    <location>
        <begin position="20"/>
        <end position="213"/>
    </location>
</feature>
<dbReference type="InterPro" id="IPR029000">
    <property type="entry name" value="Cyclophilin-like_dom_sf"/>
</dbReference>
<feature type="signal peptide" evidence="5">
    <location>
        <begin position="1"/>
        <end position="19"/>
    </location>
</feature>
<sequence>MRFLPYFLLLLLTLTACNADGTRAIIQTNMGDIEVLLYPETEGHTENFIKLAEENFYTGTLFHRVIPGFMVQAGDPESKGAPADKPLGMGGPGYEIDAEIGAPHLHGALAAARTPDNVNPQRRSSGSQFYIVTGELQTDNSLDNIERIKNIKYNEAQRAAYKGVGGRPDLDQDYTVFGEVVSGMDVVERIAEAETGAYNRPLQDVVIENVVIK</sequence>
<dbReference type="GO" id="GO:0003755">
    <property type="term" value="F:peptidyl-prolyl cis-trans isomerase activity"/>
    <property type="evidence" value="ECO:0007669"/>
    <property type="project" value="UniProtKB-UniRule"/>
</dbReference>
<dbReference type="EMBL" id="PTJC01000005">
    <property type="protein sequence ID" value="PPK87945.1"/>
    <property type="molecule type" value="Genomic_DNA"/>
</dbReference>
<evidence type="ECO:0000256" key="4">
    <source>
        <dbReference type="ARBA" id="ARBA00023235"/>
    </source>
</evidence>
<dbReference type="RefSeq" id="WP_104418524.1">
    <property type="nucleotide sequence ID" value="NZ_PTJC01000005.1"/>
</dbReference>
<comment type="similarity">
    <text evidence="2 5">Belongs to the cyclophilin-type PPIase family.</text>
</comment>
<keyword evidence="4 5" id="KW-0413">Isomerase</keyword>
<dbReference type="Proteomes" id="UP000237662">
    <property type="component" value="Unassembled WGS sequence"/>
</dbReference>
<dbReference type="PANTHER" id="PTHR45625">
    <property type="entry name" value="PEPTIDYL-PROLYL CIS-TRANS ISOMERASE-RELATED"/>
    <property type="match status" value="1"/>
</dbReference>
<evidence type="ECO:0000256" key="3">
    <source>
        <dbReference type="ARBA" id="ARBA00023110"/>
    </source>
</evidence>
<evidence type="ECO:0000256" key="5">
    <source>
        <dbReference type="RuleBase" id="RU363019"/>
    </source>
</evidence>
<dbReference type="PRINTS" id="PR00153">
    <property type="entry name" value="CSAPPISMRASE"/>
</dbReference>
<dbReference type="CDD" id="cd00317">
    <property type="entry name" value="cyclophilin"/>
    <property type="match status" value="1"/>
</dbReference>
<dbReference type="PROSITE" id="PS50072">
    <property type="entry name" value="CSA_PPIASE_2"/>
    <property type="match status" value="1"/>
</dbReference>
<dbReference type="InterPro" id="IPR020892">
    <property type="entry name" value="Cyclophilin-type_PPIase_CS"/>
</dbReference>
<organism evidence="7 8">
    <name type="scientific">Neolewinella xylanilytica</name>
    <dbReference type="NCBI Taxonomy" id="1514080"/>
    <lineage>
        <taxon>Bacteria</taxon>
        <taxon>Pseudomonadati</taxon>
        <taxon>Bacteroidota</taxon>
        <taxon>Saprospiria</taxon>
        <taxon>Saprospirales</taxon>
        <taxon>Lewinellaceae</taxon>
        <taxon>Neolewinella</taxon>
    </lineage>
</organism>
<gene>
    <name evidence="7" type="ORF">CLV84_0904</name>
</gene>
<dbReference type="InterPro" id="IPR044666">
    <property type="entry name" value="Cyclophilin_A-like"/>
</dbReference>
<keyword evidence="8" id="KW-1185">Reference proteome</keyword>
<name>A0A2S6I8X9_9BACT</name>
<reference evidence="7 8" key="1">
    <citation type="submission" date="2018-02" db="EMBL/GenBank/DDBJ databases">
        <title>Genomic Encyclopedia of Archaeal and Bacterial Type Strains, Phase II (KMG-II): from individual species to whole genera.</title>
        <authorList>
            <person name="Goeker M."/>
        </authorList>
    </citation>
    <scope>NUCLEOTIDE SEQUENCE [LARGE SCALE GENOMIC DNA]</scope>
    <source>
        <strain evidence="7 8">DSM 29526</strain>
    </source>
</reference>
<dbReference type="InterPro" id="IPR002130">
    <property type="entry name" value="Cyclophilin-type_PPIase_dom"/>
</dbReference>
<dbReference type="InterPro" id="IPR024936">
    <property type="entry name" value="Cyclophilin-type_PPIase"/>
</dbReference>
<dbReference type="Pfam" id="PF00160">
    <property type="entry name" value="Pro_isomerase"/>
    <property type="match status" value="1"/>
</dbReference>
<accession>A0A2S6I8X9</accession>
<proteinExistence type="inferred from homology"/>
<evidence type="ECO:0000313" key="8">
    <source>
        <dbReference type="Proteomes" id="UP000237662"/>
    </source>
</evidence>
<dbReference type="PROSITE" id="PS00170">
    <property type="entry name" value="CSA_PPIASE_1"/>
    <property type="match status" value="1"/>
</dbReference>
<dbReference type="PANTHER" id="PTHR45625:SF4">
    <property type="entry name" value="PEPTIDYLPROLYL ISOMERASE DOMAIN AND WD REPEAT-CONTAINING PROTEIN 1"/>
    <property type="match status" value="1"/>
</dbReference>
<comment type="caution">
    <text evidence="7">The sequence shown here is derived from an EMBL/GenBank/DDBJ whole genome shotgun (WGS) entry which is preliminary data.</text>
</comment>
<feature type="domain" description="PPIase cyclophilin-type" evidence="6">
    <location>
        <begin position="27"/>
        <end position="212"/>
    </location>
</feature>
<dbReference type="OrthoDB" id="9807797at2"/>
<dbReference type="SUPFAM" id="SSF50891">
    <property type="entry name" value="Cyclophilin-like"/>
    <property type="match status" value="1"/>
</dbReference>
<dbReference type="PROSITE" id="PS51257">
    <property type="entry name" value="PROKAR_LIPOPROTEIN"/>
    <property type="match status" value="1"/>
</dbReference>
<dbReference type="PIRSF" id="PIRSF001467">
    <property type="entry name" value="Peptidylpro_ismrse"/>
    <property type="match status" value="1"/>
</dbReference>
<evidence type="ECO:0000256" key="2">
    <source>
        <dbReference type="ARBA" id="ARBA00007365"/>
    </source>
</evidence>